<evidence type="ECO:0000259" key="5">
    <source>
        <dbReference type="Pfam" id="PF01814"/>
    </source>
</evidence>
<sequence length="239" mass="28194">MTSSTFTLTRDSVVRDIVIRVPRSDELFKQYKIDFCCGGNRPLHDAIKEKGLEEGSILQTLHSLQEQAVERKESDRLDWTKEPFTSLMDHILRRHHGYLVEELPDLSFYVTKIFRVHGMSHPELGELHQLFHQLKMELEQHMIKEEQVIFPAIRHYENTKTSTDKTVALSRIHELESEHEEAGFLLKQIRHITNDFTLPPGACTTYRMTFKRLEELESDMFQHVHLENNILFPRLETEE</sequence>
<dbReference type="Pfam" id="PF01814">
    <property type="entry name" value="Hemerythrin"/>
    <property type="match status" value="1"/>
</dbReference>
<dbReference type="InterPro" id="IPR019903">
    <property type="entry name" value="RIC_family"/>
</dbReference>
<evidence type="ECO:0000256" key="2">
    <source>
        <dbReference type="ARBA" id="ARBA00022490"/>
    </source>
</evidence>
<evidence type="ECO:0000256" key="1">
    <source>
        <dbReference type="ARBA" id="ARBA00004496"/>
    </source>
</evidence>
<name>A0ABS6JMB7_9BACI</name>
<keyword evidence="7" id="KW-1185">Reference proteome</keyword>
<feature type="domain" description="Hemerythrin-like" evidence="5">
    <location>
        <begin position="89"/>
        <end position="235"/>
    </location>
</feature>
<evidence type="ECO:0000313" key="6">
    <source>
        <dbReference type="EMBL" id="MBU9714816.1"/>
    </source>
</evidence>
<keyword evidence="3" id="KW-0479">Metal-binding</keyword>
<evidence type="ECO:0000256" key="3">
    <source>
        <dbReference type="ARBA" id="ARBA00022723"/>
    </source>
</evidence>
<proteinExistence type="predicted"/>
<accession>A0ABS6JMB7</accession>
<dbReference type="NCBIfam" id="TIGR03652">
    <property type="entry name" value="FeS_repair_RIC"/>
    <property type="match status" value="1"/>
</dbReference>
<dbReference type="EMBL" id="JAHQCS010000186">
    <property type="protein sequence ID" value="MBU9714816.1"/>
    <property type="molecule type" value="Genomic_DNA"/>
</dbReference>
<dbReference type="Proteomes" id="UP000784880">
    <property type="component" value="Unassembled WGS sequence"/>
</dbReference>
<keyword evidence="4" id="KW-0408">Iron</keyword>
<evidence type="ECO:0000313" key="7">
    <source>
        <dbReference type="Proteomes" id="UP000784880"/>
    </source>
</evidence>
<comment type="subcellular location">
    <subcellularLocation>
        <location evidence="1">Cytoplasm</location>
    </subcellularLocation>
</comment>
<dbReference type="InterPro" id="IPR012312">
    <property type="entry name" value="Hemerythrin-like"/>
</dbReference>
<organism evidence="6 7">
    <name type="scientific">Evansella tamaricis</name>
    <dbReference type="NCBI Taxonomy" id="2069301"/>
    <lineage>
        <taxon>Bacteria</taxon>
        <taxon>Bacillati</taxon>
        <taxon>Bacillota</taxon>
        <taxon>Bacilli</taxon>
        <taxon>Bacillales</taxon>
        <taxon>Bacillaceae</taxon>
        <taxon>Evansella</taxon>
    </lineage>
</organism>
<dbReference type="PANTHER" id="PTHR36438">
    <property type="entry name" value="IRON-SULFUR CLUSTER REPAIR PROTEIN YTFE"/>
    <property type="match status" value="1"/>
</dbReference>
<dbReference type="PANTHER" id="PTHR36438:SF1">
    <property type="entry name" value="IRON-SULFUR CLUSTER REPAIR PROTEIN YTFE"/>
    <property type="match status" value="1"/>
</dbReference>
<dbReference type="Pfam" id="PF04405">
    <property type="entry name" value="ScdA_N"/>
    <property type="match status" value="1"/>
</dbReference>
<dbReference type="RefSeq" id="WP_217069641.1">
    <property type="nucleotide sequence ID" value="NZ_JAHQCS010000186.1"/>
</dbReference>
<protein>
    <submittedName>
        <fullName evidence="6">Iron-sulfur cluster repair di-iron protein</fullName>
    </submittedName>
</protein>
<keyword evidence="2" id="KW-0963">Cytoplasm</keyword>
<evidence type="ECO:0000256" key="4">
    <source>
        <dbReference type="ARBA" id="ARBA00023004"/>
    </source>
</evidence>
<gene>
    <name evidence="6" type="primary">ric</name>
    <name evidence="6" type="ORF">KS419_24015</name>
</gene>
<reference evidence="6 7" key="1">
    <citation type="submission" date="2021-06" db="EMBL/GenBank/DDBJ databases">
        <title>Bacillus sp. RD4P76, an endophyte from a halophyte.</title>
        <authorList>
            <person name="Sun J.-Q."/>
        </authorList>
    </citation>
    <scope>NUCLEOTIDE SEQUENCE [LARGE SCALE GENOMIC DNA]</scope>
    <source>
        <strain evidence="6 7">CGMCC 1.15917</strain>
    </source>
</reference>
<comment type="caution">
    <text evidence="6">The sequence shown here is derived from an EMBL/GenBank/DDBJ whole genome shotgun (WGS) entry which is preliminary data.</text>
</comment>